<proteinExistence type="predicted"/>
<feature type="region of interest" description="Disordered" evidence="1">
    <location>
        <begin position="25"/>
        <end position="122"/>
    </location>
</feature>
<evidence type="ECO:0000313" key="3">
    <source>
        <dbReference type="Proteomes" id="UP001472677"/>
    </source>
</evidence>
<accession>A0ABR2F7T9</accession>
<name>A0ABR2F7T9_9ROSI</name>
<dbReference type="EMBL" id="JBBPBM010000007">
    <property type="protein sequence ID" value="KAK8574388.1"/>
    <property type="molecule type" value="Genomic_DNA"/>
</dbReference>
<protein>
    <submittedName>
        <fullName evidence="2">Uncharacterized protein</fullName>
    </submittedName>
</protein>
<dbReference type="PANTHER" id="PTHR46136:SF1">
    <property type="entry name" value="TRANSCRIPTION FACTOR GTE11-RELATED"/>
    <property type="match status" value="1"/>
</dbReference>
<feature type="compositionally biased region" description="Basic and acidic residues" evidence="1">
    <location>
        <begin position="25"/>
        <end position="55"/>
    </location>
</feature>
<evidence type="ECO:0000256" key="1">
    <source>
        <dbReference type="SAM" id="MobiDB-lite"/>
    </source>
</evidence>
<comment type="caution">
    <text evidence="2">The sequence shown here is derived from an EMBL/GenBank/DDBJ whole genome shotgun (WGS) entry which is preliminary data.</text>
</comment>
<reference evidence="2 3" key="1">
    <citation type="journal article" date="2024" name="G3 (Bethesda)">
        <title>Genome assembly of Hibiscus sabdariffa L. provides insights into metabolisms of medicinal natural products.</title>
        <authorList>
            <person name="Kim T."/>
        </authorList>
    </citation>
    <scope>NUCLEOTIDE SEQUENCE [LARGE SCALE GENOMIC DNA]</scope>
    <source>
        <strain evidence="2">TK-2024</strain>
        <tissue evidence="2">Old leaves</tissue>
    </source>
</reference>
<keyword evidence="3" id="KW-1185">Reference proteome</keyword>
<organism evidence="2 3">
    <name type="scientific">Hibiscus sabdariffa</name>
    <name type="common">roselle</name>
    <dbReference type="NCBI Taxonomy" id="183260"/>
    <lineage>
        <taxon>Eukaryota</taxon>
        <taxon>Viridiplantae</taxon>
        <taxon>Streptophyta</taxon>
        <taxon>Embryophyta</taxon>
        <taxon>Tracheophyta</taxon>
        <taxon>Spermatophyta</taxon>
        <taxon>Magnoliopsida</taxon>
        <taxon>eudicotyledons</taxon>
        <taxon>Gunneridae</taxon>
        <taxon>Pentapetalae</taxon>
        <taxon>rosids</taxon>
        <taxon>malvids</taxon>
        <taxon>Malvales</taxon>
        <taxon>Malvaceae</taxon>
        <taxon>Malvoideae</taxon>
        <taxon>Hibiscus</taxon>
    </lineage>
</organism>
<sequence length="122" mass="13677">MIHMTYCLFSCGEPYLKEKARLQEEAKAAEDAQRRAVTEAAAEARRKRELEREATSSRVPVDETSLGHSQEGSGSFKFGSCNPLEQLGLFMKDDDKEEEDEKEELPQPPNSVNDVAEEGEIV</sequence>
<gene>
    <name evidence="2" type="ORF">V6N12_062083</name>
</gene>
<evidence type="ECO:0000313" key="2">
    <source>
        <dbReference type="EMBL" id="KAK8574388.1"/>
    </source>
</evidence>
<dbReference type="InterPro" id="IPR052442">
    <property type="entry name" value="Env_Response_Regulator"/>
</dbReference>
<dbReference type="Proteomes" id="UP001472677">
    <property type="component" value="Unassembled WGS sequence"/>
</dbReference>
<dbReference type="PANTHER" id="PTHR46136">
    <property type="entry name" value="TRANSCRIPTION FACTOR GTE8"/>
    <property type="match status" value="1"/>
</dbReference>